<accession>A0A2T5YFZ9</accession>
<keyword evidence="2" id="KW-1185">Reference proteome</keyword>
<dbReference type="Proteomes" id="UP000244225">
    <property type="component" value="Unassembled WGS sequence"/>
</dbReference>
<organism evidence="1 2">
    <name type="scientific">Pontibacter mucosus</name>
    <dbReference type="NCBI Taxonomy" id="1649266"/>
    <lineage>
        <taxon>Bacteria</taxon>
        <taxon>Pseudomonadati</taxon>
        <taxon>Bacteroidota</taxon>
        <taxon>Cytophagia</taxon>
        <taxon>Cytophagales</taxon>
        <taxon>Hymenobacteraceae</taxon>
        <taxon>Pontibacter</taxon>
    </lineage>
</organism>
<dbReference type="AlphaFoldDB" id="A0A2T5YFZ9"/>
<name>A0A2T5YFZ9_9BACT</name>
<evidence type="ECO:0000313" key="1">
    <source>
        <dbReference type="EMBL" id="PTX18214.1"/>
    </source>
</evidence>
<sequence>MLARVVIGITGNIDAIRRGIQNNLLICNRFCSMSLLC</sequence>
<evidence type="ECO:0000313" key="2">
    <source>
        <dbReference type="Proteomes" id="UP000244225"/>
    </source>
</evidence>
<comment type="caution">
    <text evidence="1">The sequence shown here is derived from an EMBL/GenBank/DDBJ whole genome shotgun (WGS) entry which is preliminary data.</text>
</comment>
<proteinExistence type="predicted"/>
<protein>
    <submittedName>
        <fullName evidence="1">Uncharacterized protein</fullName>
    </submittedName>
</protein>
<reference evidence="1 2" key="1">
    <citation type="submission" date="2018-04" db="EMBL/GenBank/DDBJ databases">
        <title>Genomic Encyclopedia of Archaeal and Bacterial Type Strains, Phase II (KMG-II): from individual species to whole genera.</title>
        <authorList>
            <person name="Goeker M."/>
        </authorList>
    </citation>
    <scope>NUCLEOTIDE SEQUENCE [LARGE SCALE GENOMIC DNA]</scope>
    <source>
        <strain evidence="1 2">DSM 100162</strain>
    </source>
</reference>
<dbReference type="EMBL" id="QBKI01000006">
    <property type="protein sequence ID" value="PTX18214.1"/>
    <property type="molecule type" value="Genomic_DNA"/>
</dbReference>
<gene>
    <name evidence="1" type="ORF">C8N40_10613</name>
</gene>